<name>A0ABT2HV00_9MICO</name>
<dbReference type="EMBL" id="JALXSQ010000004">
    <property type="protein sequence ID" value="MCT2042127.1"/>
    <property type="molecule type" value="Genomic_DNA"/>
</dbReference>
<dbReference type="Proteomes" id="UP001525379">
    <property type="component" value="Unassembled WGS sequence"/>
</dbReference>
<evidence type="ECO:0000313" key="2">
    <source>
        <dbReference type="Proteomes" id="UP001525379"/>
    </source>
</evidence>
<accession>A0ABT2HV00</accession>
<evidence type="ECO:0008006" key="3">
    <source>
        <dbReference type="Google" id="ProtNLM"/>
    </source>
</evidence>
<proteinExistence type="predicted"/>
<comment type="caution">
    <text evidence="1">The sequence shown here is derived from an EMBL/GenBank/DDBJ whole genome shotgun (WGS) entry which is preliminary data.</text>
</comment>
<dbReference type="RefSeq" id="WP_206395442.1">
    <property type="nucleotide sequence ID" value="NZ_JAFDPW010000004.1"/>
</dbReference>
<gene>
    <name evidence="1" type="ORF">M3D15_02050</name>
</gene>
<protein>
    <recommendedName>
        <fullName evidence="3">DUF3558 domain-containing protein</fullName>
    </recommendedName>
</protein>
<evidence type="ECO:0000313" key="1">
    <source>
        <dbReference type="EMBL" id="MCT2042127.1"/>
    </source>
</evidence>
<organism evidence="1 2">
    <name type="scientific">Pseudoclavibacter albus</name>
    <dbReference type="NCBI Taxonomy" id="272241"/>
    <lineage>
        <taxon>Bacteria</taxon>
        <taxon>Bacillati</taxon>
        <taxon>Actinomycetota</taxon>
        <taxon>Actinomycetes</taxon>
        <taxon>Micrococcales</taxon>
        <taxon>Microbacteriaceae</taxon>
        <taxon>Pseudoclavibacter</taxon>
    </lineage>
</organism>
<dbReference type="PROSITE" id="PS51257">
    <property type="entry name" value="PROKAR_LIPOPROTEIN"/>
    <property type="match status" value="1"/>
</dbReference>
<sequence length="209" mass="22344">MRIANRGTLTLASALALIIGLTGCVSKTAPDTETAVDEMLAAEGIEWSLTSIDDPTQCVQLATMVGDSPRMTDLVDILSYDDVLRPEQYGYQQMASKDACTWVTSGDRVRTVYISTFAPGEYPVESSFTELTVSENPQEARPYKLQPDGAGIFASASAELEIKAVGITHYAEGNQLLTVIDESPSEAPEALQHSSLGVAQALAAQLRAI</sequence>
<keyword evidence="2" id="KW-1185">Reference proteome</keyword>
<reference evidence="1 2" key="1">
    <citation type="submission" date="2022-04" db="EMBL/GenBank/DDBJ databases">
        <title>Human microbiome associated bacterial genomes.</title>
        <authorList>
            <person name="Sandstrom S."/>
            <person name="Salamzade R."/>
            <person name="Kalan L.R."/>
        </authorList>
    </citation>
    <scope>NUCLEOTIDE SEQUENCE [LARGE SCALE GENOMIC DNA]</scope>
    <source>
        <strain evidence="2">p3-SID1799</strain>
    </source>
</reference>